<sequence length="1431" mass="164890">MYSIPPPSRTPSPPPEPPPDPNAVIDPRNKPILTVAQKKYTTYDFTPFLSSPAVLHRMRENRHQIPLISPIPATRIPSPLAENLHPSVIKDVRDFLLGAGKYKSPYTRNYSGNGHEVWKSWKRAWDIWNNHYIEGRVNEVWVARAYAEWEAYIKQQKKKGKLPFEGPAGKRQYRRKKVKIGKPYRTEAKALEQFEKNITEIAQGRKDWKERATQNLKALFKQNRNLGDGYIEFCEALAEWQRRNGGAPKWEDFQNYKKWAPEYLPLTMEYVRDELPLHLKDRVEELLSSEFWKKDPKPEAQPGSIEYAIALAKWEDSPEVRRCKLTKRPNWNESYRPAESLEEKYIEFATKLTPPAVINEFKERMEKNKRLGVGYIELSWQEAHYNITLEAYGGDLDPTIMEKPDPKDYIDKARPGKADESNAPATAIDREPDDGDEEEDENFNPNDLTRPFPIEEDGSSGGFFAMKDFTEYAVPDEDDANFQEYYDPVENSVWRPRQVGEQHVKIDMDEEPDAFLQNSQFEIDGGVDCGRSPYPLLRPLCRYAQTKVTMPNDDQPNTPSTLKSKDHGSLLKLKKYWDRVTGTIFNTPTKNIYQQTLDKAEDRNHRESFQDNDSYQNPDIFPLDIRRCETISTTAFKLGEERPNIVDPRGKDNIVEPSFRMKEKEYRPMRIDDPWWVEPEQKYYRDMPPRNYPPTCDETQSYLPKDVKLWNDEIDRDSDLKSRYFVANLDGRTVSINGIAVCKGEIAGPLPEFAIIQSEGGGISFWHGVGGRFYLQPADAGTKNWSQQWSSLRQTLKDEYFGVAAGYYWQNAIVAKIMEDDEGEGEQDPKWIRWKNAKPARNKSIPDPRAIKLKLMSQPGFLDQDAQFDENEDWGAPGPLPFESPEAELKWVAAQLHFQETFLGHSWLRSEMVEPTSDTAWGGLPPNYGDVSNGPTDDQRDQWWATHKDNAEKVQTHSSELFHEQFLDEIEEEQNAYEAKSLKRQADNDGYFPPDAKRFRKNIEAREKQRMEEIEKQEEERVEMGVQELIDEINKGVEEIQGPAPGSQPTKLDLWQPASLAEAETQAREALQRVRELERLRVVFNEQRKDTHEIPIPPIKDPIAGLAPSRILTLPENRWALEAIVRHREEHRLDEEVQETSALNNQNASERLKRKRIAEKRRRGALGFTPMTDADRKEQERKLKIKAQEEKDSRDLKLYLKLAEKYKIKEKQVKKDKQHAVAVKDGLQPGDIVKAEAASKKGEKELEEQQLHMAKQLSLLSWAQSNRLALHDLIQKTSIPHFDPTDFNTWVHKASNSKIDKETLESAGTAAASMGMTITEWFTNVHGVADAKAYLAKLNKHKAPYYVLSLDSKKAKNDFRSDLLASVSGHDGTKEGEFASWNDVVSSMPITPDWNSIMRSGPLQEPETFGMVPRRQVINAYDGESTWVGEL</sequence>
<dbReference type="VEuPathDB" id="FungiDB:Bcin12g02280"/>
<feature type="compositionally biased region" description="Pro residues" evidence="2">
    <location>
        <begin position="1"/>
        <end position="21"/>
    </location>
</feature>
<keyword evidence="1" id="KW-0175">Coiled coil</keyword>
<dbReference type="EMBL" id="CP009816">
    <property type="protein sequence ID" value="ATZ55654.1"/>
    <property type="molecule type" value="Genomic_DNA"/>
</dbReference>
<dbReference type="RefSeq" id="XP_001558076.2">
    <property type="nucleotide sequence ID" value="XM_001558026.2"/>
</dbReference>
<feature type="compositionally biased region" description="Basic and acidic residues" evidence="2">
    <location>
        <begin position="400"/>
        <end position="420"/>
    </location>
</feature>
<evidence type="ECO:0000256" key="2">
    <source>
        <dbReference type="SAM" id="MobiDB-lite"/>
    </source>
</evidence>
<evidence type="ECO:0000313" key="3">
    <source>
        <dbReference type="EMBL" id="ATZ55654.1"/>
    </source>
</evidence>
<gene>
    <name evidence="3" type="ORF">BCIN_12g02280</name>
</gene>
<dbReference type="OrthoDB" id="3825435at2759"/>
<feature type="region of interest" description="Disordered" evidence="2">
    <location>
        <begin position="1"/>
        <end position="27"/>
    </location>
</feature>
<dbReference type="GeneID" id="5438671"/>
<evidence type="ECO:0000313" key="4">
    <source>
        <dbReference type="Proteomes" id="UP000001798"/>
    </source>
</evidence>
<feature type="compositionally biased region" description="Acidic residues" evidence="2">
    <location>
        <begin position="431"/>
        <end position="442"/>
    </location>
</feature>
<name>A0A384JZ50_BOTFB</name>
<protein>
    <submittedName>
        <fullName evidence="3">Uncharacterized protein</fullName>
    </submittedName>
</protein>
<reference evidence="3 4" key="1">
    <citation type="journal article" date="2011" name="PLoS Genet.">
        <title>Genomic analysis of the necrotrophic fungal pathogens Sclerotinia sclerotiorum and Botrytis cinerea.</title>
        <authorList>
            <person name="Amselem J."/>
            <person name="Cuomo C.A."/>
            <person name="van Kan J.A."/>
            <person name="Viaud M."/>
            <person name="Benito E.P."/>
            <person name="Couloux A."/>
            <person name="Coutinho P.M."/>
            <person name="de Vries R.P."/>
            <person name="Dyer P.S."/>
            <person name="Fillinger S."/>
            <person name="Fournier E."/>
            <person name="Gout L."/>
            <person name="Hahn M."/>
            <person name="Kohn L."/>
            <person name="Lapalu N."/>
            <person name="Plummer K.M."/>
            <person name="Pradier J.M."/>
            <person name="Quevillon E."/>
            <person name="Sharon A."/>
            <person name="Simon A."/>
            <person name="ten Have A."/>
            <person name="Tudzynski B."/>
            <person name="Tudzynski P."/>
            <person name="Wincker P."/>
            <person name="Andrew M."/>
            <person name="Anthouard V."/>
            <person name="Beever R.E."/>
            <person name="Beffa R."/>
            <person name="Benoit I."/>
            <person name="Bouzid O."/>
            <person name="Brault B."/>
            <person name="Chen Z."/>
            <person name="Choquer M."/>
            <person name="Collemare J."/>
            <person name="Cotton P."/>
            <person name="Danchin E.G."/>
            <person name="Da Silva C."/>
            <person name="Gautier A."/>
            <person name="Giraud C."/>
            <person name="Giraud T."/>
            <person name="Gonzalez C."/>
            <person name="Grossetete S."/>
            <person name="Guldener U."/>
            <person name="Henrissat B."/>
            <person name="Howlett B.J."/>
            <person name="Kodira C."/>
            <person name="Kretschmer M."/>
            <person name="Lappartient A."/>
            <person name="Leroch M."/>
            <person name="Levis C."/>
            <person name="Mauceli E."/>
            <person name="Neuveglise C."/>
            <person name="Oeser B."/>
            <person name="Pearson M."/>
            <person name="Poulain J."/>
            <person name="Poussereau N."/>
            <person name="Quesneville H."/>
            <person name="Rascle C."/>
            <person name="Schumacher J."/>
            <person name="Segurens B."/>
            <person name="Sexton A."/>
            <person name="Silva E."/>
            <person name="Sirven C."/>
            <person name="Soanes D.M."/>
            <person name="Talbot N.J."/>
            <person name="Templeton M."/>
            <person name="Yandava C."/>
            <person name="Yarden O."/>
            <person name="Zeng Q."/>
            <person name="Rollins J.A."/>
            <person name="Lebrun M.H."/>
            <person name="Dickman M."/>
        </authorList>
    </citation>
    <scope>NUCLEOTIDE SEQUENCE [LARGE SCALE GENOMIC DNA]</scope>
    <source>
        <strain evidence="3 4">B05.10</strain>
    </source>
</reference>
<dbReference type="Proteomes" id="UP000001798">
    <property type="component" value="Chromosome 12"/>
</dbReference>
<evidence type="ECO:0000256" key="1">
    <source>
        <dbReference type="SAM" id="Coils"/>
    </source>
</evidence>
<proteinExistence type="predicted"/>
<feature type="region of interest" description="Disordered" evidence="2">
    <location>
        <begin position="396"/>
        <end position="456"/>
    </location>
</feature>
<reference evidence="3 4" key="2">
    <citation type="journal article" date="2012" name="Eukaryot. Cell">
        <title>Genome update of Botrytis cinerea strains B05.10 and T4.</title>
        <authorList>
            <person name="Staats M."/>
            <person name="van Kan J.A."/>
        </authorList>
    </citation>
    <scope>NUCLEOTIDE SEQUENCE [LARGE SCALE GENOMIC DNA]</scope>
    <source>
        <strain evidence="3 4">B05.10</strain>
    </source>
</reference>
<feature type="coiled-coil region" evidence="1">
    <location>
        <begin position="1060"/>
        <end position="1087"/>
    </location>
</feature>
<dbReference type="KEGG" id="bfu:BCIN_12g02280"/>
<accession>A0A384JZ50</accession>
<organism evidence="3 4">
    <name type="scientific">Botryotinia fuckeliana (strain B05.10)</name>
    <name type="common">Noble rot fungus</name>
    <name type="synonym">Botrytis cinerea</name>
    <dbReference type="NCBI Taxonomy" id="332648"/>
    <lineage>
        <taxon>Eukaryota</taxon>
        <taxon>Fungi</taxon>
        <taxon>Dikarya</taxon>
        <taxon>Ascomycota</taxon>
        <taxon>Pezizomycotina</taxon>
        <taxon>Leotiomycetes</taxon>
        <taxon>Helotiales</taxon>
        <taxon>Sclerotiniaceae</taxon>
        <taxon>Botrytis</taxon>
    </lineage>
</organism>
<reference evidence="3 4" key="3">
    <citation type="journal article" date="2017" name="Mol. Plant Pathol.">
        <title>A gapless genome sequence of the fungus Botrytis cinerea.</title>
        <authorList>
            <person name="Van Kan J.A."/>
            <person name="Stassen J.H."/>
            <person name="Mosbach A."/>
            <person name="Van Der Lee T.A."/>
            <person name="Faino L."/>
            <person name="Farmer A.D."/>
            <person name="Papasotiriou D.G."/>
            <person name="Zhou S."/>
            <person name="Seidl M.F."/>
            <person name="Cottam E."/>
            <person name="Edel D."/>
            <person name="Hahn M."/>
            <person name="Schwartz D.C."/>
            <person name="Dietrich R.A."/>
            <person name="Widdison S."/>
            <person name="Scalliet G."/>
        </authorList>
    </citation>
    <scope>NUCLEOTIDE SEQUENCE [LARGE SCALE GENOMIC DNA]</scope>
    <source>
        <strain evidence="3 4">B05.10</strain>
    </source>
</reference>
<keyword evidence="4" id="KW-1185">Reference proteome</keyword>